<dbReference type="InParanoid" id="A0A1V9X2V3"/>
<dbReference type="EMBL" id="MNPL01027690">
    <property type="protein sequence ID" value="OQR67728.1"/>
    <property type="molecule type" value="Genomic_DNA"/>
</dbReference>
<feature type="domain" description="Death" evidence="2">
    <location>
        <begin position="69"/>
        <end position="142"/>
    </location>
</feature>
<comment type="caution">
    <text evidence="3">The sequence shown here is derived from an EMBL/GenBank/DDBJ whole genome shotgun (WGS) entry which is preliminary data.</text>
</comment>
<feature type="compositionally biased region" description="Low complexity" evidence="1">
    <location>
        <begin position="18"/>
        <end position="32"/>
    </location>
</feature>
<name>A0A1V9X2V3_9ACAR</name>
<keyword evidence="4" id="KW-1185">Reference proteome</keyword>
<protein>
    <submittedName>
        <fullName evidence="3">THO complex subunit 1-like</fullName>
    </submittedName>
</protein>
<dbReference type="Proteomes" id="UP000192247">
    <property type="component" value="Unassembled WGS sequence"/>
</dbReference>
<feature type="region of interest" description="Disordered" evidence="1">
    <location>
        <begin position="1"/>
        <end position="47"/>
    </location>
</feature>
<dbReference type="InterPro" id="IPR000488">
    <property type="entry name" value="Death_dom"/>
</dbReference>
<evidence type="ECO:0000313" key="3">
    <source>
        <dbReference type="EMBL" id="OQR67728.1"/>
    </source>
</evidence>
<dbReference type="Gene3D" id="1.10.533.10">
    <property type="entry name" value="Death Domain, Fas"/>
    <property type="match status" value="1"/>
</dbReference>
<dbReference type="PROSITE" id="PS50017">
    <property type="entry name" value="DEATH_DOMAIN"/>
    <property type="match status" value="1"/>
</dbReference>
<accession>A0A1V9X2V3</accession>
<dbReference type="SUPFAM" id="SSF47986">
    <property type="entry name" value="DEATH domain"/>
    <property type="match status" value="1"/>
</dbReference>
<dbReference type="Pfam" id="PF00531">
    <property type="entry name" value="Death"/>
    <property type="match status" value="1"/>
</dbReference>
<reference evidence="3 4" key="1">
    <citation type="journal article" date="2017" name="Gigascience">
        <title>Draft genome of the honey bee ectoparasitic mite, Tropilaelaps mercedesae, is shaped by the parasitic life history.</title>
        <authorList>
            <person name="Dong X."/>
            <person name="Armstrong S.D."/>
            <person name="Xia D."/>
            <person name="Makepeace B.L."/>
            <person name="Darby A.C."/>
            <person name="Kadowaki T."/>
        </authorList>
    </citation>
    <scope>NUCLEOTIDE SEQUENCE [LARGE SCALE GENOMIC DNA]</scope>
    <source>
        <strain evidence="3">Wuxi-XJTLU</strain>
    </source>
</reference>
<dbReference type="InterPro" id="IPR011029">
    <property type="entry name" value="DEATH-like_dom_sf"/>
</dbReference>
<organism evidence="3 4">
    <name type="scientific">Tropilaelaps mercedesae</name>
    <dbReference type="NCBI Taxonomy" id="418985"/>
    <lineage>
        <taxon>Eukaryota</taxon>
        <taxon>Metazoa</taxon>
        <taxon>Ecdysozoa</taxon>
        <taxon>Arthropoda</taxon>
        <taxon>Chelicerata</taxon>
        <taxon>Arachnida</taxon>
        <taxon>Acari</taxon>
        <taxon>Parasitiformes</taxon>
        <taxon>Mesostigmata</taxon>
        <taxon>Gamasina</taxon>
        <taxon>Dermanyssoidea</taxon>
        <taxon>Laelapidae</taxon>
        <taxon>Tropilaelaps</taxon>
    </lineage>
</organism>
<gene>
    <name evidence="3" type="ORF">BIW11_13344</name>
</gene>
<evidence type="ECO:0000256" key="1">
    <source>
        <dbReference type="SAM" id="MobiDB-lite"/>
    </source>
</evidence>
<sequence length="153" mass="16790">MSTSQEDDQVDMVDSDANTRGNLQNNNSSNRNNNKDRREIEPPQKRTRLAVMSQLATASTEASDAATLSASAISRLAAALGADCARLVPHMGLSDDELQYVQSQHEDDPVAQANHLLTLWKENEPQDATLEKARQIAAKLGLIHKLTDELLKD</sequence>
<dbReference type="GO" id="GO:0007165">
    <property type="term" value="P:signal transduction"/>
    <property type="evidence" value="ECO:0007669"/>
    <property type="project" value="InterPro"/>
</dbReference>
<evidence type="ECO:0000313" key="4">
    <source>
        <dbReference type="Proteomes" id="UP000192247"/>
    </source>
</evidence>
<feature type="compositionally biased region" description="Acidic residues" evidence="1">
    <location>
        <begin position="1"/>
        <end position="14"/>
    </location>
</feature>
<evidence type="ECO:0000259" key="2">
    <source>
        <dbReference type="PROSITE" id="PS50017"/>
    </source>
</evidence>
<dbReference type="AlphaFoldDB" id="A0A1V9X2V3"/>
<feature type="compositionally biased region" description="Basic and acidic residues" evidence="1">
    <location>
        <begin position="33"/>
        <end position="44"/>
    </location>
</feature>
<dbReference type="CDD" id="cd01670">
    <property type="entry name" value="Death"/>
    <property type="match status" value="1"/>
</dbReference>
<proteinExistence type="predicted"/>